<reference evidence="1" key="1">
    <citation type="submission" date="2014-09" db="EMBL/GenBank/DDBJ databases">
        <authorList>
            <person name="Magalhaes I.L.F."/>
            <person name="Oliveira U."/>
            <person name="Santos F.R."/>
            <person name="Vidigal T.H.D.A."/>
            <person name="Brescovit A.D."/>
            <person name="Santos A.J."/>
        </authorList>
    </citation>
    <scope>NUCLEOTIDE SEQUENCE</scope>
    <source>
        <tissue evidence="1">Shoot tissue taken approximately 20 cm above the soil surface</tissue>
    </source>
</reference>
<sequence length="29" mass="3372">MGPHASCPLNRSVWLHRWCPIQAPKAHYD</sequence>
<proteinExistence type="predicted"/>
<dbReference type="EMBL" id="GBRH01250239">
    <property type="protein sequence ID" value="JAD47656.1"/>
    <property type="molecule type" value="Transcribed_RNA"/>
</dbReference>
<reference evidence="1" key="2">
    <citation type="journal article" date="2015" name="Data Brief">
        <title>Shoot transcriptome of the giant reed, Arundo donax.</title>
        <authorList>
            <person name="Barrero R.A."/>
            <person name="Guerrero F.D."/>
            <person name="Moolhuijzen P."/>
            <person name="Goolsby J.A."/>
            <person name="Tidwell J."/>
            <person name="Bellgard S.E."/>
            <person name="Bellgard M.I."/>
        </authorList>
    </citation>
    <scope>NUCLEOTIDE SEQUENCE</scope>
    <source>
        <tissue evidence="1">Shoot tissue taken approximately 20 cm above the soil surface</tissue>
    </source>
</reference>
<dbReference type="AlphaFoldDB" id="A0A0A9A9A8"/>
<organism evidence="1">
    <name type="scientific">Arundo donax</name>
    <name type="common">Giant reed</name>
    <name type="synonym">Donax arundinaceus</name>
    <dbReference type="NCBI Taxonomy" id="35708"/>
    <lineage>
        <taxon>Eukaryota</taxon>
        <taxon>Viridiplantae</taxon>
        <taxon>Streptophyta</taxon>
        <taxon>Embryophyta</taxon>
        <taxon>Tracheophyta</taxon>
        <taxon>Spermatophyta</taxon>
        <taxon>Magnoliopsida</taxon>
        <taxon>Liliopsida</taxon>
        <taxon>Poales</taxon>
        <taxon>Poaceae</taxon>
        <taxon>PACMAD clade</taxon>
        <taxon>Arundinoideae</taxon>
        <taxon>Arundineae</taxon>
        <taxon>Arundo</taxon>
    </lineage>
</organism>
<name>A0A0A9A9A8_ARUDO</name>
<accession>A0A0A9A9A8</accession>
<protein>
    <submittedName>
        <fullName evidence="1">Uncharacterized protein</fullName>
    </submittedName>
</protein>
<evidence type="ECO:0000313" key="1">
    <source>
        <dbReference type="EMBL" id="JAD47656.1"/>
    </source>
</evidence>